<dbReference type="Pfam" id="PF07687">
    <property type="entry name" value="M20_dimer"/>
    <property type="match status" value="1"/>
</dbReference>
<comment type="similarity">
    <text evidence="2">Belongs to the peptidase M20A family.</text>
</comment>
<name>A0A3P3XQP6_9SPIR</name>
<evidence type="ECO:0000313" key="4">
    <source>
        <dbReference type="EMBL" id="SLM18514.1"/>
    </source>
</evidence>
<dbReference type="GO" id="GO:0016805">
    <property type="term" value="F:dipeptidase activity"/>
    <property type="evidence" value="ECO:0007669"/>
    <property type="project" value="InterPro"/>
</dbReference>
<evidence type="ECO:0000256" key="2">
    <source>
        <dbReference type="PIRNR" id="PIRNR037226"/>
    </source>
</evidence>
<dbReference type="InterPro" id="IPR017439">
    <property type="entry name" value="Amidohydrolase"/>
</dbReference>
<dbReference type="CDD" id="cd03887">
    <property type="entry name" value="M20_Acy1L2"/>
    <property type="match status" value="1"/>
</dbReference>
<gene>
    <name evidence="4" type="ORF">SPIRO4BDMA_50029</name>
</gene>
<keyword evidence="1 4" id="KW-0378">Hydrolase</keyword>
<dbReference type="GO" id="GO:0005737">
    <property type="term" value="C:cytoplasm"/>
    <property type="evidence" value="ECO:0007669"/>
    <property type="project" value="TreeGrafter"/>
</dbReference>
<evidence type="ECO:0000256" key="1">
    <source>
        <dbReference type="ARBA" id="ARBA00022801"/>
    </source>
</evidence>
<dbReference type="PIRSF" id="PIRSF037226">
    <property type="entry name" value="Amidohydrolase_ACY1L2_prd"/>
    <property type="match status" value="1"/>
</dbReference>
<dbReference type="Gene3D" id="3.30.70.360">
    <property type="match status" value="1"/>
</dbReference>
<dbReference type="GO" id="GO:0046657">
    <property type="term" value="P:folic acid catabolic process"/>
    <property type="evidence" value="ECO:0007669"/>
    <property type="project" value="TreeGrafter"/>
</dbReference>
<dbReference type="SUPFAM" id="SSF55031">
    <property type="entry name" value="Bacterial exopeptidase dimerisation domain"/>
    <property type="match status" value="1"/>
</dbReference>
<reference evidence="4" key="1">
    <citation type="submission" date="2017-02" db="EMBL/GenBank/DDBJ databases">
        <authorList>
            <person name="Regsiter A."/>
            <person name="William W."/>
        </authorList>
    </citation>
    <scope>NUCLEOTIDE SEQUENCE</scope>
    <source>
        <strain evidence="4">BdmA 4</strain>
    </source>
</reference>
<dbReference type="InterPro" id="IPR052030">
    <property type="entry name" value="Peptidase_M20/M20A_hydrolases"/>
</dbReference>
<dbReference type="InterPro" id="IPR011650">
    <property type="entry name" value="Peptidase_M20_dimer"/>
</dbReference>
<dbReference type="PANTHER" id="PTHR30575">
    <property type="entry name" value="PEPTIDASE M20"/>
    <property type="match status" value="1"/>
</dbReference>
<dbReference type="EMBL" id="FWDO01000005">
    <property type="protein sequence ID" value="SLM18514.1"/>
    <property type="molecule type" value="Genomic_DNA"/>
</dbReference>
<dbReference type="InterPro" id="IPR036264">
    <property type="entry name" value="Bact_exopeptidase_dim_dom"/>
</dbReference>
<dbReference type="InterPro" id="IPR017144">
    <property type="entry name" value="Xaa-Arg_dipeptidase"/>
</dbReference>
<dbReference type="AlphaFoldDB" id="A0A3P3XQP6"/>
<accession>A0A3P3XQP6</accession>
<dbReference type="SUPFAM" id="SSF53187">
    <property type="entry name" value="Zn-dependent exopeptidases"/>
    <property type="match status" value="1"/>
</dbReference>
<feature type="domain" description="Peptidase M20 dimerisation" evidence="3">
    <location>
        <begin position="182"/>
        <end position="265"/>
    </location>
</feature>
<dbReference type="InterPro" id="IPR002933">
    <property type="entry name" value="Peptidase_M20"/>
</dbReference>
<proteinExistence type="inferred from homology"/>
<dbReference type="NCBIfam" id="TIGR01891">
    <property type="entry name" value="amidohydrolases"/>
    <property type="match status" value="1"/>
</dbReference>
<organism evidence="4">
    <name type="scientific">uncultured spirochete</name>
    <dbReference type="NCBI Taxonomy" id="156406"/>
    <lineage>
        <taxon>Bacteria</taxon>
        <taxon>Pseudomonadati</taxon>
        <taxon>Spirochaetota</taxon>
        <taxon>Spirochaetia</taxon>
        <taxon>Spirochaetales</taxon>
        <taxon>environmental samples</taxon>
    </lineage>
</organism>
<dbReference type="GO" id="GO:0071713">
    <property type="term" value="F:para-aminobenzoyl-glutamate hydrolase activity"/>
    <property type="evidence" value="ECO:0007669"/>
    <property type="project" value="TreeGrafter"/>
</dbReference>
<dbReference type="PANTHER" id="PTHR30575:SF0">
    <property type="entry name" value="XAA-ARG DIPEPTIDASE"/>
    <property type="match status" value="1"/>
</dbReference>
<protein>
    <recommendedName>
        <fullName evidence="2">Peptidase M20 domain-containing protein 2</fullName>
    </recommendedName>
</protein>
<dbReference type="FunFam" id="3.30.70.360:FF:000004">
    <property type="entry name" value="Peptidase M20 domain-containing protein 2"/>
    <property type="match status" value="1"/>
</dbReference>
<dbReference type="Gene3D" id="3.40.630.10">
    <property type="entry name" value="Zn peptidases"/>
    <property type="match status" value="1"/>
</dbReference>
<sequence>MMELYGKLGGKTDAWIEGHLAEYGRLSDQIATHPELSNQEYETSAALCRALEAIGFSVEHPYAGYATGFNARYEHIVGSSRPVVVGLLAQYDALPEVGHGCGHNMCGPMSNLAAGALKDVLEAGNISGVVRVIGTPAEETTGEKVPMAAAGLFDDCSFVMMAHPTTASSFVWFNSLAADPYEFTFMGKAAHAAAAPWDGVNALNGLQLFFHAVDMLRQHVRPEVRLHGIVVEGGSAPNIVPSRASAHFLLRAPWRNYLNVVKEQVFNCARGAAIATGTTVEWKMFGNAMDNMLRNTIAENTMTHILQDELAEPINSNPTLTGSTDMGAISWRVPTIELQIKVSDKEIPPHTVEFAQAARGPGALSPMAKAAKGLARMGLRVLLDEPFRRTVHEELDQRKKDLL</sequence>
<dbReference type="Pfam" id="PF01546">
    <property type="entry name" value="Peptidase_M20"/>
    <property type="match status" value="1"/>
</dbReference>
<evidence type="ECO:0000259" key="3">
    <source>
        <dbReference type="Pfam" id="PF07687"/>
    </source>
</evidence>